<name>A0A562LEC5_9GAMM</name>
<evidence type="ECO:0000313" key="1">
    <source>
        <dbReference type="EMBL" id="TWI06001.1"/>
    </source>
</evidence>
<dbReference type="OrthoDB" id="6629495at2"/>
<dbReference type="Pfam" id="PF09932">
    <property type="entry name" value="DUF2164"/>
    <property type="match status" value="1"/>
</dbReference>
<dbReference type="EMBL" id="VLKN01000001">
    <property type="protein sequence ID" value="TWI06001.1"/>
    <property type="molecule type" value="Genomic_DNA"/>
</dbReference>
<dbReference type="AlphaFoldDB" id="A0A562LEC5"/>
<sequence>MTDIKFSRAETEAIVHRIQLYFGQELKQDIGRFDAEFLLEFFTHEIGTYFYNRGLSDAQQALSEKLDELSYAISGLEKPVESPRRDR</sequence>
<dbReference type="InterPro" id="IPR018680">
    <property type="entry name" value="DUF2164"/>
</dbReference>
<protein>
    <submittedName>
        <fullName evidence="1">Uncharacterized protein (DUF2164 family)</fullName>
    </submittedName>
</protein>
<dbReference type="Proteomes" id="UP000315167">
    <property type="component" value="Unassembled WGS sequence"/>
</dbReference>
<dbReference type="RefSeq" id="WP_144897809.1">
    <property type="nucleotide sequence ID" value="NZ_VLKN01000001.1"/>
</dbReference>
<evidence type="ECO:0000313" key="2">
    <source>
        <dbReference type="Proteomes" id="UP000315167"/>
    </source>
</evidence>
<gene>
    <name evidence="1" type="ORF">IP90_00263</name>
</gene>
<accession>A0A562LEC5</accession>
<reference evidence="1 2" key="1">
    <citation type="journal article" date="2015" name="Stand. Genomic Sci.">
        <title>Genomic Encyclopedia of Bacterial and Archaeal Type Strains, Phase III: the genomes of soil and plant-associated and newly described type strains.</title>
        <authorList>
            <person name="Whitman W.B."/>
            <person name="Woyke T."/>
            <person name="Klenk H.P."/>
            <person name="Zhou Y."/>
            <person name="Lilburn T.G."/>
            <person name="Beck B.J."/>
            <person name="De Vos P."/>
            <person name="Vandamme P."/>
            <person name="Eisen J.A."/>
            <person name="Garrity G."/>
            <person name="Hugenholtz P."/>
            <person name="Kyrpides N.C."/>
        </authorList>
    </citation>
    <scope>NUCLEOTIDE SEQUENCE [LARGE SCALE GENOMIC DNA]</scope>
    <source>
        <strain evidence="1 2">CGMCC 1.10821</strain>
    </source>
</reference>
<keyword evidence="2" id="KW-1185">Reference proteome</keyword>
<proteinExistence type="predicted"/>
<organism evidence="1 2">
    <name type="scientific">Luteimonas cucumeris</name>
    <dbReference type="NCBI Taxonomy" id="985012"/>
    <lineage>
        <taxon>Bacteria</taxon>
        <taxon>Pseudomonadati</taxon>
        <taxon>Pseudomonadota</taxon>
        <taxon>Gammaproteobacteria</taxon>
        <taxon>Lysobacterales</taxon>
        <taxon>Lysobacteraceae</taxon>
        <taxon>Luteimonas</taxon>
    </lineage>
</organism>
<comment type="caution">
    <text evidence="1">The sequence shown here is derived from an EMBL/GenBank/DDBJ whole genome shotgun (WGS) entry which is preliminary data.</text>
</comment>